<feature type="domain" description="Oxo-4-hydroxy-4-carboxy-5-ureidoimidazoline decarboxylase" evidence="7">
    <location>
        <begin position="12"/>
        <end position="168"/>
    </location>
</feature>
<dbReference type="RefSeq" id="WP_188516869.1">
    <property type="nucleotide sequence ID" value="NZ_BMES01000001.1"/>
</dbReference>
<evidence type="ECO:0000313" key="9">
    <source>
        <dbReference type="Proteomes" id="UP000603912"/>
    </source>
</evidence>
<dbReference type="GO" id="GO:0006144">
    <property type="term" value="P:purine nucleobase metabolic process"/>
    <property type="evidence" value="ECO:0007669"/>
    <property type="project" value="UniProtKB-KW"/>
</dbReference>
<keyword evidence="6" id="KW-0456">Lyase</keyword>
<dbReference type="Proteomes" id="UP000603912">
    <property type="component" value="Unassembled WGS sequence"/>
</dbReference>
<comment type="catalytic activity">
    <reaction evidence="1">
        <text>5-hydroxy-2-oxo-4-ureido-2,5-dihydro-1H-imidazole-5-carboxylate + H(+) = (S)-allantoin + CO2</text>
        <dbReference type="Rhea" id="RHEA:26301"/>
        <dbReference type="ChEBI" id="CHEBI:15378"/>
        <dbReference type="ChEBI" id="CHEBI:15678"/>
        <dbReference type="ChEBI" id="CHEBI:16526"/>
        <dbReference type="ChEBI" id="CHEBI:58639"/>
        <dbReference type="EC" id="4.1.1.97"/>
    </reaction>
</comment>
<dbReference type="GO" id="GO:0051997">
    <property type="term" value="F:2-oxo-4-hydroxy-4-carboxy-5-ureidoimidazoline decarboxylase activity"/>
    <property type="evidence" value="ECO:0007669"/>
    <property type="project" value="UniProtKB-EC"/>
</dbReference>
<keyword evidence="5" id="KW-0210">Decarboxylase</keyword>
<keyword evidence="4" id="KW-0659">Purine metabolism</keyword>
<evidence type="ECO:0000256" key="2">
    <source>
        <dbReference type="ARBA" id="ARBA00004754"/>
    </source>
</evidence>
<dbReference type="Pfam" id="PF09349">
    <property type="entry name" value="OHCU_decarbox"/>
    <property type="match status" value="1"/>
</dbReference>
<dbReference type="GO" id="GO:0000255">
    <property type="term" value="P:allantoin metabolic process"/>
    <property type="evidence" value="ECO:0007669"/>
    <property type="project" value="InterPro"/>
</dbReference>
<dbReference type="NCBIfam" id="TIGR03164">
    <property type="entry name" value="UHCUDC"/>
    <property type="match status" value="1"/>
</dbReference>
<evidence type="ECO:0000256" key="3">
    <source>
        <dbReference type="ARBA" id="ARBA00012257"/>
    </source>
</evidence>
<protein>
    <recommendedName>
        <fullName evidence="3">2-oxo-4-hydroxy-4-carboxy-5-ureidoimidazoline decarboxylase</fullName>
        <ecNumber evidence="3">4.1.1.97</ecNumber>
    </recommendedName>
</protein>
<dbReference type="EC" id="4.1.1.97" evidence="3"/>
<dbReference type="InterPro" id="IPR036778">
    <property type="entry name" value="OHCU_decarboxylase_sf"/>
</dbReference>
<evidence type="ECO:0000259" key="7">
    <source>
        <dbReference type="Pfam" id="PF09349"/>
    </source>
</evidence>
<evidence type="ECO:0000256" key="6">
    <source>
        <dbReference type="ARBA" id="ARBA00023239"/>
    </source>
</evidence>
<evidence type="ECO:0000256" key="4">
    <source>
        <dbReference type="ARBA" id="ARBA00022631"/>
    </source>
</evidence>
<evidence type="ECO:0000256" key="1">
    <source>
        <dbReference type="ARBA" id="ARBA00001163"/>
    </source>
</evidence>
<dbReference type="PANTHER" id="PTHR43466">
    <property type="entry name" value="2-OXO-4-HYDROXY-4-CARBOXY-5-UREIDOIMIDAZOLINE DECARBOXYLASE-RELATED"/>
    <property type="match status" value="1"/>
</dbReference>
<evidence type="ECO:0000313" key="8">
    <source>
        <dbReference type="EMBL" id="GGH14121.1"/>
    </source>
</evidence>
<organism evidence="8 9">
    <name type="scientific">Alsobacter metallidurans</name>
    <dbReference type="NCBI Taxonomy" id="340221"/>
    <lineage>
        <taxon>Bacteria</taxon>
        <taxon>Pseudomonadati</taxon>
        <taxon>Pseudomonadota</taxon>
        <taxon>Alphaproteobacteria</taxon>
        <taxon>Hyphomicrobiales</taxon>
        <taxon>Alsobacteraceae</taxon>
        <taxon>Alsobacter</taxon>
    </lineage>
</organism>
<dbReference type="PANTHER" id="PTHR43466:SF1">
    <property type="entry name" value="2-OXO-4-HYDROXY-4-CARBOXY-5-UREIDOIMIDAZOLINE DECARBOXYLASE-RELATED"/>
    <property type="match status" value="1"/>
</dbReference>
<gene>
    <name evidence="8" type="ORF">GCM10007036_13210</name>
</gene>
<reference evidence="8" key="1">
    <citation type="journal article" date="2014" name="Int. J. Syst. Evol. Microbiol.">
        <title>Complete genome sequence of Corynebacterium casei LMG S-19264T (=DSM 44701T), isolated from a smear-ripened cheese.</title>
        <authorList>
            <consortium name="US DOE Joint Genome Institute (JGI-PGF)"/>
            <person name="Walter F."/>
            <person name="Albersmeier A."/>
            <person name="Kalinowski J."/>
            <person name="Ruckert C."/>
        </authorList>
    </citation>
    <scope>NUCLEOTIDE SEQUENCE</scope>
    <source>
        <strain evidence="8">CGMCC 1.12214</strain>
    </source>
</reference>
<dbReference type="Gene3D" id="1.10.3330.10">
    <property type="entry name" value="Oxo-4-hydroxy-4-carboxy-5-ureidoimidazoline decarboxylase"/>
    <property type="match status" value="1"/>
</dbReference>
<proteinExistence type="predicted"/>
<comment type="pathway">
    <text evidence="2">Purine metabolism; urate degradation; (S)-allantoin from urate: step 3/3.</text>
</comment>
<reference evidence="8" key="2">
    <citation type="submission" date="2020-09" db="EMBL/GenBank/DDBJ databases">
        <authorList>
            <person name="Sun Q."/>
            <person name="Zhou Y."/>
        </authorList>
    </citation>
    <scope>NUCLEOTIDE SEQUENCE</scope>
    <source>
        <strain evidence="8">CGMCC 1.12214</strain>
    </source>
</reference>
<dbReference type="EMBL" id="BMES01000001">
    <property type="protein sequence ID" value="GGH14121.1"/>
    <property type="molecule type" value="Genomic_DNA"/>
</dbReference>
<dbReference type="InterPro" id="IPR018020">
    <property type="entry name" value="OHCU_decarboxylase"/>
</dbReference>
<evidence type="ECO:0000256" key="5">
    <source>
        <dbReference type="ARBA" id="ARBA00022793"/>
    </source>
</evidence>
<name>A0A917I598_9HYPH</name>
<accession>A0A917I598</accession>
<dbReference type="GO" id="GO:0019628">
    <property type="term" value="P:urate catabolic process"/>
    <property type="evidence" value="ECO:0007669"/>
    <property type="project" value="TreeGrafter"/>
</dbReference>
<sequence length="173" mass="18425">MTGAVLSIDDVNALTTARFTQVFGGIAEHAPWVAERAAGSRPFATRSAMVDAFQRAIASAGETEQTALLRAHPDLAGRAALAGELTAESTREQAGAGLDTLTADEFARFTALNDAYRARFGIPFILAVKGATKHHILASFESRIGGALVEERMTALAQVLRIVRFRLEEKVAG</sequence>
<dbReference type="InterPro" id="IPR017580">
    <property type="entry name" value="OHCU_decarboxylase-1"/>
</dbReference>
<keyword evidence="9" id="KW-1185">Reference proteome</keyword>
<comment type="caution">
    <text evidence="8">The sequence shown here is derived from an EMBL/GenBank/DDBJ whole genome shotgun (WGS) entry which is preliminary data.</text>
</comment>
<dbReference type="SUPFAM" id="SSF158694">
    <property type="entry name" value="UraD-Like"/>
    <property type="match status" value="1"/>
</dbReference>
<dbReference type="AlphaFoldDB" id="A0A917I598"/>